<accession>A0A1J7BVF7</accession>
<dbReference type="AlphaFoldDB" id="A0A1J7BVF7"/>
<dbReference type="STRING" id="1428644.BIV57_10880"/>
<organism evidence="1 2">
    <name type="scientific">Mangrovactinospora gilvigrisea</name>
    <dbReference type="NCBI Taxonomy" id="1428644"/>
    <lineage>
        <taxon>Bacteria</taxon>
        <taxon>Bacillati</taxon>
        <taxon>Actinomycetota</taxon>
        <taxon>Actinomycetes</taxon>
        <taxon>Kitasatosporales</taxon>
        <taxon>Streptomycetaceae</taxon>
        <taxon>Mangrovactinospora</taxon>
    </lineage>
</organism>
<protein>
    <submittedName>
        <fullName evidence="1">Uncharacterized protein</fullName>
    </submittedName>
</protein>
<comment type="caution">
    <text evidence="1">The sequence shown here is derived from an EMBL/GenBank/DDBJ whole genome shotgun (WGS) entry which is preliminary data.</text>
</comment>
<reference evidence="1 2" key="1">
    <citation type="submission" date="2016-10" db="EMBL/GenBank/DDBJ databases">
        <title>Genome sequence of Streptomyces gilvigriseus MUSC 26.</title>
        <authorList>
            <person name="Lee L.-H."/>
            <person name="Ser H.-L."/>
        </authorList>
    </citation>
    <scope>NUCLEOTIDE SEQUENCE [LARGE SCALE GENOMIC DNA]</scope>
    <source>
        <strain evidence="1 2">MUSC 26</strain>
    </source>
</reference>
<sequence>MTAVFDNRCSYCPGRGPLVIVGWVEAASGPGYPVRACRACRRTGKVKADQGLTLVNSARPAAAGSARPGAHP</sequence>
<name>A0A1J7BVF7_9ACTN</name>
<dbReference type="Proteomes" id="UP000243342">
    <property type="component" value="Unassembled WGS sequence"/>
</dbReference>
<gene>
    <name evidence="1" type="ORF">BIV57_10880</name>
</gene>
<evidence type="ECO:0000313" key="2">
    <source>
        <dbReference type="Proteomes" id="UP000243342"/>
    </source>
</evidence>
<proteinExistence type="predicted"/>
<keyword evidence="2" id="KW-1185">Reference proteome</keyword>
<dbReference type="RefSeq" id="WP_071656574.1">
    <property type="nucleotide sequence ID" value="NZ_MLCF01000052.1"/>
</dbReference>
<evidence type="ECO:0000313" key="1">
    <source>
        <dbReference type="EMBL" id="OIV37465.1"/>
    </source>
</evidence>
<dbReference type="EMBL" id="MLCF01000052">
    <property type="protein sequence ID" value="OIV37465.1"/>
    <property type="molecule type" value="Genomic_DNA"/>
</dbReference>